<dbReference type="PANTHER" id="PTHR11795:SF445">
    <property type="entry name" value="AMINO ACID ABC TRANSPORTER PERMEASE PROTEIN"/>
    <property type="match status" value="1"/>
</dbReference>
<evidence type="ECO:0000256" key="4">
    <source>
        <dbReference type="ARBA" id="ARBA00022692"/>
    </source>
</evidence>
<comment type="caution">
    <text evidence="10">The sequence shown here is derived from an EMBL/GenBank/DDBJ whole genome shotgun (WGS) entry which is preliminary data.</text>
</comment>
<evidence type="ECO:0000256" key="3">
    <source>
        <dbReference type="ARBA" id="ARBA00022475"/>
    </source>
</evidence>
<evidence type="ECO:0000256" key="7">
    <source>
        <dbReference type="ARBA" id="ARBA00023136"/>
    </source>
</evidence>
<sequence length="298" mass="31234">MDYALQQFANAVPLSALYALLAFGYALSVALTKRADLTYGALFAFSGHAFLLGAHAGWNILFLTFAASLAAGAVLTLALVVPLSVLIGHRIAAPLSAVSPNAFTVASLGLLLVLMEGARLASGTQELWLPPFLNQGIAIMPNLASPVTSTVLQLVNTGAVLILLVSAAVFVALSRWGRNWRAVSEDRLAAELCGVNSRAMFTQTYVLSALLAGLGGILATMHYGTMGFGAGLIFGLKIVLISAAGGHLHPWRAAVGAAIFAFGETFWSAFAPMVWRDAALISLLALLLVITRQQKPMA</sequence>
<comment type="subcellular location">
    <subcellularLocation>
        <location evidence="1">Cell membrane</location>
        <topology evidence="1">Multi-pass membrane protein</topology>
    </subcellularLocation>
</comment>
<evidence type="ECO:0000256" key="5">
    <source>
        <dbReference type="ARBA" id="ARBA00022970"/>
    </source>
</evidence>
<keyword evidence="2" id="KW-0813">Transport</keyword>
<evidence type="ECO:0000256" key="8">
    <source>
        <dbReference type="ARBA" id="ARBA00037998"/>
    </source>
</evidence>
<feature type="transmembrane region" description="Helical" evidence="9">
    <location>
        <begin position="91"/>
        <end position="115"/>
    </location>
</feature>
<dbReference type="InterPro" id="IPR001851">
    <property type="entry name" value="ABC_transp_permease"/>
</dbReference>
<dbReference type="GO" id="GO:0005886">
    <property type="term" value="C:plasma membrane"/>
    <property type="evidence" value="ECO:0007669"/>
    <property type="project" value="UniProtKB-SubCell"/>
</dbReference>
<keyword evidence="5" id="KW-0029">Amino-acid transport</keyword>
<dbReference type="AlphaFoldDB" id="A0A7W6PP15"/>
<reference evidence="10 11" key="1">
    <citation type="submission" date="2020-08" db="EMBL/GenBank/DDBJ databases">
        <title>Genomic Encyclopedia of Type Strains, Phase IV (KMG-IV): sequencing the most valuable type-strain genomes for metagenomic binning, comparative biology and taxonomic classification.</title>
        <authorList>
            <person name="Goeker M."/>
        </authorList>
    </citation>
    <scope>NUCLEOTIDE SEQUENCE [LARGE SCALE GENOMIC DNA]</scope>
    <source>
        <strain evidence="10 11">DSM 29514</strain>
    </source>
</reference>
<dbReference type="GO" id="GO:0022857">
    <property type="term" value="F:transmembrane transporter activity"/>
    <property type="evidence" value="ECO:0007669"/>
    <property type="project" value="InterPro"/>
</dbReference>
<evidence type="ECO:0000256" key="1">
    <source>
        <dbReference type="ARBA" id="ARBA00004651"/>
    </source>
</evidence>
<feature type="transmembrane region" description="Helical" evidence="9">
    <location>
        <begin position="204"/>
        <end position="221"/>
    </location>
</feature>
<evidence type="ECO:0000256" key="9">
    <source>
        <dbReference type="SAM" id="Phobius"/>
    </source>
</evidence>
<protein>
    <submittedName>
        <fullName evidence="10">Branched-chain amino acid transport system permease protein</fullName>
    </submittedName>
</protein>
<keyword evidence="11" id="KW-1185">Reference proteome</keyword>
<dbReference type="PANTHER" id="PTHR11795">
    <property type="entry name" value="BRANCHED-CHAIN AMINO ACID TRANSPORT SYSTEM PERMEASE PROTEIN LIVH"/>
    <property type="match status" value="1"/>
</dbReference>
<feature type="transmembrane region" description="Helical" evidence="9">
    <location>
        <begin position="37"/>
        <end position="54"/>
    </location>
</feature>
<evidence type="ECO:0000256" key="6">
    <source>
        <dbReference type="ARBA" id="ARBA00022989"/>
    </source>
</evidence>
<feature type="transmembrane region" description="Helical" evidence="9">
    <location>
        <begin position="150"/>
        <end position="173"/>
    </location>
</feature>
<proteinExistence type="inferred from homology"/>
<keyword evidence="3" id="KW-1003">Cell membrane</keyword>
<dbReference type="RefSeq" id="WP_165136435.1">
    <property type="nucleotide sequence ID" value="NZ_CP049250.1"/>
</dbReference>
<accession>A0A7W6PP15</accession>
<feature type="transmembrane region" description="Helical" evidence="9">
    <location>
        <begin position="12"/>
        <end position="31"/>
    </location>
</feature>
<name>A0A7W6PP15_9HYPH</name>
<keyword evidence="6 9" id="KW-1133">Transmembrane helix</keyword>
<evidence type="ECO:0000256" key="2">
    <source>
        <dbReference type="ARBA" id="ARBA00022448"/>
    </source>
</evidence>
<evidence type="ECO:0000313" key="11">
    <source>
        <dbReference type="Proteomes" id="UP000519897"/>
    </source>
</evidence>
<feature type="transmembrane region" description="Helical" evidence="9">
    <location>
        <begin position="273"/>
        <end position="291"/>
    </location>
</feature>
<organism evidence="10 11">
    <name type="scientific">Rhizobium rhizoryzae</name>
    <dbReference type="NCBI Taxonomy" id="451876"/>
    <lineage>
        <taxon>Bacteria</taxon>
        <taxon>Pseudomonadati</taxon>
        <taxon>Pseudomonadota</taxon>
        <taxon>Alphaproteobacteria</taxon>
        <taxon>Hyphomicrobiales</taxon>
        <taxon>Rhizobiaceae</taxon>
        <taxon>Rhizobium/Agrobacterium group</taxon>
        <taxon>Rhizobium</taxon>
    </lineage>
</organism>
<dbReference type="GO" id="GO:0006865">
    <property type="term" value="P:amino acid transport"/>
    <property type="evidence" value="ECO:0007669"/>
    <property type="project" value="UniProtKB-KW"/>
</dbReference>
<dbReference type="Pfam" id="PF02653">
    <property type="entry name" value="BPD_transp_2"/>
    <property type="match status" value="1"/>
</dbReference>
<keyword evidence="4 9" id="KW-0812">Transmembrane</keyword>
<dbReference type="InterPro" id="IPR052157">
    <property type="entry name" value="BCAA_transport_permease"/>
</dbReference>
<gene>
    <name evidence="10" type="ORF">GGQ72_001069</name>
</gene>
<feature type="transmembrane region" description="Helical" evidence="9">
    <location>
        <begin position="61"/>
        <end position="85"/>
    </location>
</feature>
<comment type="similarity">
    <text evidence="8">Belongs to the binding-protein-dependent transport system permease family. LivHM subfamily.</text>
</comment>
<dbReference type="Proteomes" id="UP000519897">
    <property type="component" value="Unassembled WGS sequence"/>
</dbReference>
<dbReference type="EMBL" id="JACIEC010000001">
    <property type="protein sequence ID" value="MBB4142570.1"/>
    <property type="molecule type" value="Genomic_DNA"/>
</dbReference>
<evidence type="ECO:0000313" key="10">
    <source>
        <dbReference type="EMBL" id="MBB4142570.1"/>
    </source>
</evidence>
<dbReference type="CDD" id="cd06582">
    <property type="entry name" value="TM_PBP1_LivH_like"/>
    <property type="match status" value="1"/>
</dbReference>
<keyword evidence="7 9" id="KW-0472">Membrane</keyword>